<evidence type="ECO:0000256" key="6">
    <source>
        <dbReference type="ARBA" id="ARBA00023027"/>
    </source>
</evidence>
<dbReference type="InterPro" id="IPR001732">
    <property type="entry name" value="UDP-Glc/GDP-Man_DH_N"/>
</dbReference>
<feature type="binding site" evidence="11">
    <location>
        <position position="39"/>
    </location>
    <ligand>
        <name>NAD(+)</name>
        <dbReference type="ChEBI" id="CHEBI:57540"/>
    </ligand>
</feature>
<evidence type="ECO:0000259" key="12">
    <source>
        <dbReference type="Pfam" id="PF00984"/>
    </source>
</evidence>
<dbReference type="InterPro" id="IPR036291">
    <property type="entry name" value="NAD(P)-bd_dom_sf"/>
</dbReference>
<dbReference type="Gene3D" id="1.20.5.100">
    <property type="entry name" value="Cytochrome c1, transmembrane anchor, C-terminal"/>
    <property type="match status" value="1"/>
</dbReference>
<feature type="binding site" evidence="10">
    <location>
        <position position="344"/>
    </location>
    <ligand>
        <name>substrate</name>
    </ligand>
</feature>
<organism evidence="16">
    <name type="scientific">Onchocerca flexuosa</name>
    <dbReference type="NCBI Taxonomy" id="387005"/>
    <lineage>
        <taxon>Eukaryota</taxon>
        <taxon>Metazoa</taxon>
        <taxon>Ecdysozoa</taxon>
        <taxon>Nematoda</taxon>
        <taxon>Chromadorea</taxon>
        <taxon>Rhabditida</taxon>
        <taxon>Spirurina</taxon>
        <taxon>Spiruromorpha</taxon>
        <taxon>Filarioidea</taxon>
        <taxon>Onchocercidae</taxon>
        <taxon>Onchocerca</taxon>
    </lineage>
</organism>
<dbReference type="Pfam" id="PF03721">
    <property type="entry name" value="UDPG_MGDP_dh_N"/>
    <property type="match status" value="1"/>
</dbReference>
<evidence type="ECO:0000256" key="11">
    <source>
        <dbReference type="PIRSR" id="PIRSR500134-3"/>
    </source>
</evidence>
<feature type="binding site" evidence="10">
    <location>
        <position position="278"/>
    </location>
    <ligand>
        <name>substrate</name>
    </ligand>
</feature>
<dbReference type="SUPFAM" id="SSF48179">
    <property type="entry name" value="6-phosphogluconate dehydrogenase C-terminal domain-like"/>
    <property type="match status" value="1"/>
</dbReference>
<dbReference type="FunFam" id="1.20.5.100:FF:000001">
    <property type="entry name" value="UDP-glucose 6-dehydrogenase"/>
    <property type="match status" value="1"/>
</dbReference>
<dbReference type="Pfam" id="PF00984">
    <property type="entry name" value="UDPG_MGDP_dh"/>
    <property type="match status" value="1"/>
</dbReference>
<keyword evidence="15" id="KW-1185">Reference proteome</keyword>
<dbReference type="GO" id="GO:0005634">
    <property type="term" value="C:nucleus"/>
    <property type="evidence" value="ECO:0007669"/>
    <property type="project" value="TreeGrafter"/>
</dbReference>
<dbReference type="GO" id="GO:0006024">
    <property type="term" value="P:glycosaminoglycan biosynthetic process"/>
    <property type="evidence" value="ECO:0007669"/>
    <property type="project" value="TreeGrafter"/>
</dbReference>
<evidence type="ECO:0000256" key="9">
    <source>
        <dbReference type="PIRSR" id="PIRSR500134-1"/>
    </source>
</evidence>
<comment type="function">
    <text evidence="8">Involved in the biosynthesis of glycosaminoglycans; hyaluronan, chondroitin sulfate, and heparan sulfate.</text>
</comment>
<dbReference type="InterPro" id="IPR036220">
    <property type="entry name" value="UDP-Glc/GDP-Man_DH_C_sf"/>
</dbReference>
<dbReference type="PANTHER" id="PTHR11374:SF3">
    <property type="entry name" value="UDP-GLUCOSE 6-DEHYDROGENASE"/>
    <property type="match status" value="1"/>
</dbReference>
<dbReference type="InterPro" id="IPR028357">
    <property type="entry name" value="UDPglc_DH_bac"/>
</dbReference>
<evidence type="ECO:0000256" key="7">
    <source>
        <dbReference type="ARBA" id="ARBA00047473"/>
    </source>
</evidence>
<dbReference type="EC" id="1.1.1.22" evidence="3 8"/>
<dbReference type="GO" id="GO:0000271">
    <property type="term" value="P:polysaccharide biosynthetic process"/>
    <property type="evidence" value="ECO:0007669"/>
    <property type="project" value="InterPro"/>
</dbReference>
<dbReference type="FunFam" id="3.40.50.720:FF:000032">
    <property type="entry name" value="UDP-glucose 6-dehydrogenase"/>
    <property type="match status" value="1"/>
</dbReference>
<feature type="binding site" evidence="11">
    <location>
        <position position="134"/>
    </location>
    <ligand>
        <name>NAD(+)</name>
        <dbReference type="ChEBI" id="CHEBI:57540"/>
    </ligand>
</feature>
<keyword evidence="6 8" id="KW-0520">NAD</keyword>
<dbReference type="PIRSF" id="PIRSF000124">
    <property type="entry name" value="UDPglc_GDPman_dh"/>
    <property type="match status" value="1"/>
</dbReference>
<comment type="similarity">
    <text evidence="2 8">Belongs to the UDP-glucose/GDP-mannose dehydrogenase family.</text>
</comment>
<dbReference type="GO" id="GO:0051287">
    <property type="term" value="F:NAD binding"/>
    <property type="evidence" value="ECO:0007669"/>
    <property type="project" value="InterPro"/>
</dbReference>
<dbReference type="InterPro" id="IPR028356">
    <property type="entry name" value="UDPglc_DH_euk"/>
</dbReference>
<dbReference type="InterPro" id="IPR017476">
    <property type="entry name" value="UDP-Glc/GDP-Man"/>
</dbReference>
<feature type="active site" description="Nucleophile" evidence="9">
    <location>
        <position position="281"/>
    </location>
</feature>
<proteinExistence type="inferred from homology"/>
<dbReference type="Gene3D" id="3.40.50.720">
    <property type="entry name" value="NAD(P)-binding Rossmann-like Domain"/>
    <property type="match status" value="2"/>
</dbReference>
<dbReference type="GO" id="GO:0003979">
    <property type="term" value="F:UDP-glucose 6-dehydrogenase activity"/>
    <property type="evidence" value="ECO:0007669"/>
    <property type="project" value="UniProtKB-EC"/>
</dbReference>
<evidence type="ECO:0000256" key="2">
    <source>
        <dbReference type="ARBA" id="ARBA00006601"/>
    </source>
</evidence>
<dbReference type="UniPathway" id="UPA00038">
    <property type="reaction ID" value="UER00491"/>
</dbReference>
<comment type="catalytic activity">
    <reaction evidence="7 8">
        <text>UDP-alpha-D-glucose + 2 NAD(+) + H2O = UDP-alpha-D-glucuronate + 2 NADH + 3 H(+)</text>
        <dbReference type="Rhea" id="RHEA:23596"/>
        <dbReference type="ChEBI" id="CHEBI:15377"/>
        <dbReference type="ChEBI" id="CHEBI:15378"/>
        <dbReference type="ChEBI" id="CHEBI:57540"/>
        <dbReference type="ChEBI" id="CHEBI:57945"/>
        <dbReference type="ChEBI" id="CHEBI:58052"/>
        <dbReference type="ChEBI" id="CHEBI:58885"/>
        <dbReference type="EC" id="1.1.1.22"/>
    </reaction>
</comment>
<dbReference type="SUPFAM" id="SSF51735">
    <property type="entry name" value="NAD(P)-binding Rossmann-fold domains"/>
    <property type="match status" value="1"/>
</dbReference>
<dbReference type="AlphaFoldDB" id="A0A183H615"/>
<feature type="binding site" evidence="11">
    <location>
        <position position="94"/>
    </location>
    <ligand>
        <name>NAD(+)</name>
        <dbReference type="ChEBI" id="CHEBI:57540"/>
    </ligand>
</feature>
<dbReference type="PANTHER" id="PTHR11374">
    <property type="entry name" value="UDP-GLUCOSE DEHYDROGENASE/UDP-MANNAC DEHYDROGENASE"/>
    <property type="match status" value="1"/>
</dbReference>
<evidence type="ECO:0000313" key="15">
    <source>
        <dbReference type="Proteomes" id="UP000267606"/>
    </source>
</evidence>
<evidence type="ECO:0000313" key="16">
    <source>
        <dbReference type="WBParaSite" id="OFLC_0000292501-mRNA-1"/>
    </source>
</evidence>
<dbReference type="EMBL" id="UZAJ01001817">
    <property type="protein sequence ID" value="VDO34693.1"/>
    <property type="molecule type" value="Genomic_DNA"/>
</dbReference>
<dbReference type="Proteomes" id="UP000267606">
    <property type="component" value="Unassembled WGS sequence"/>
</dbReference>
<reference evidence="14 15" key="2">
    <citation type="submission" date="2018-11" db="EMBL/GenBank/DDBJ databases">
        <authorList>
            <consortium name="Pathogen Informatics"/>
        </authorList>
    </citation>
    <scope>NUCLEOTIDE SEQUENCE [LARGE SCALE GENOMIC DNA]</scope>
</reference>
<protein>
    <recommendedName>
        <fullName evidence="4 8">UDP-glucose 6-dehydrogenase</fullName>
        <ecNumber evidence="3 8">1.1.1.22</ecNumber>
    </recommendedName>
</protein>
<gene>
    <name evidence="14" type="ORF">OFLC_LOCUS2926</name>
</gene>
<feature type="domain" description="UDP-glucose/GDP-mannose dehydrogenase dimerisation" evidence="12">
    <location>
        <begin position="219"/>
        <end position="313"/>
    </location>
</feature>
<sequence>MAFMQQIENIACIGAGYVGGPTCAMIAYKCPEIRVTVVDMNAEKIKQWNSDYLPIFEPDLDEIVKSCRGKNLFFSDDIPSAIRNAQLIFMSVNTPTKTYGKGKGMAPDLKYVESVSRAIAEYSRGPKIVVEKSTVPVKAAESISAILNEAQKKNPQLSFQVLSNPEFLSEGTAINDLANPDRVLIGGESSPDGLAAMTQLIQIYEHWVPREKIITTNTWSSELSKLAANAFLAQRISSINAISAICEATGADIREVSYAIGRDTRIGNQFLQASVGFGGSCFQKDVLSLVYLAGSLNLHKVADYWLQVVEINNWQRRRFADKIISEMFNTVSNKRIAVFGFAFKKNTADTRFLPLVTYKIFKFMIVICEIL</sequence>
<evidence type="ECO:0000256" key="10">
    <source>
        <dbReference type="PIRSR" id="PIRSR500134-2"/>
    </source>
</evidence>
<keyword evidence="5 8" id="KW-0560">Oxidoreductase</keyword>
<evidence type="ECO:0000256" key="8">
    <source>
        <dbReference type="PIRNR" id="PIRNR000124"/>
    </source>
</evidence>
<dbReference type="InterPro" id="IPR014026">
    <property type="entry name" value="UDP-Glc/GDP-Man_DH_dimer"/>
</dbReference>
<evidence type="ECO:0000256" key="3">
    <source>
        <dbReference type="ARBA" id="ARBA00012954"/>
    </source>
</evidence>
<evidence type="ECO:0000259" key="13">
    <source>
        <dbReference type="Pfam" id="PF03721"/>
    </source>
</evidence>
<accession>A0A183H615</accession>
<feature type="binding site" evidence="11">
    <location>
        <position position="351"/>
    </location>
    <ligand>
        <name>NAD(+)</name>
        <dbReference type="ChEBI" id="CHEBI:57540"/>
    </ligand>
</feature>
<evidence type="ECO:0000256" key="1">
    <source>
        <dbReference type="ARBA" id="ARBA00004701"/>
    </source>
</evidence>
<comment type="pathway">
    <text evidence="1">Nucleotide-sugar biosynthesis; UDP-alpha-D-glucuronate biosynthesis; UDP-alpha-D-glucuronate from UDP-alpha-D-glucose: step 1/1.</text>
</comment>
<dbReference type="GO" id="GO:0006065">
    <property type="term" value="P:UDP-glucuronate biosynthetic process"/>
    <property type="evidence" value="ECO:0007669"/>
    <property type="project" value="UniProtKB-UniPathway"/>
</dbReference>
<feature type="domain" description="UDP-glucose/GDP-mannose dehydrogenase N-terminal" evidence="13">
    <location>
        <begin position="9"/>
        <end position="193"/>
    </location>
</feature>
<dbReference type="WBParaSite" id="OFLC_0000292501-mRNA-1">
    <property type="protein sequence ID" value="OFLC_0000292501-mRNA-1"/>
    <property type="gene ID" value="OFLC_0000292501"/>
</dbReference>
<name>A0A183H615_9BILA</name>
<dbReference type="STRING" id="387005.A0A183H615"/>
<dbReference type="NCBIfam" id="TIGR03026">
    <property type="entry name" value="NDP-sugDHase"/>
    <property type="match status" value="1"/>
</dbReference>
<evidence type="ECO:0000313" key="14">
    <source>
        <dbReference type="EMBL" id="VDO34693.1"/>
    </source>
</evidence>
<feature type="binding site" evidence="10">
    <location>
        <position position="225"/>
    </location>
    <ligand>
        <name>substrate</name>
    </ligand>
</feature>
<feature type="binding site" evidence="11">
    <location>
        <position position="44"/>
    </location>
    <ligand>
        <name>NAD(+)</name>
        <dbReference type="ChEBI" id="CHEBI:57540"/>
    </ligand>
</feature>
<evidence type="ECO:0000256" key="4">
    <source>
        <dbReference type="ARBA" id="ARBA00015132"/>
    </source>
</evidence>
<feature type="binding site" evidence="10">
    <location>
        <begin position="270"/>
        <end position="274"/>
    </location>
    <ligand>
        <name>substrate</name>
    </ligand>
</feature>
<feature type="binding site" evidence="11">
    <location>
        <position position="170"/>
    </location>
    <ligand>
        <name>NAD(+)</name>
        <dbReference type="ChEBI" id="CHEBI:57540"/>
    </ligand>
</feature>
<feature type="binding site" evidence="11">
    <location>
        <position position="284"/>
    </location>
    <ligand>
        <name>NAD(+)</name>
        <dbReference type="ChEBI" id="CHEBI:57540"/>
    </ligand>
</feature>
<dbReference type="PIRSF" id="PIRSF500134">
    <property type="entry name" value="UDPglc_DH_bac"/>
    <property type="match status" value="1"/>
</dbReference>
<evidence type="ECO:0000256" key="5">
    <source>
        <dbReference type="ARBA" id="ARBA00023002"/>
    </source>
</evidence>
<feature type="binding site" evidence="10">
    <location>
        <begin position="167"/>
        <end position="170"/>
    </location>
    <ligand>
        <name>substrate</name>
    </ligand>
</feature>
<dbReference type="InterPro" id="IPR008927">
    <property type="entry name" value="6-PGluconate_DH-like_C_sf"/>
</dbReference>
<reference evidence="16" key="1">
    <citation type="submission" date="2016-06" db="UniProtKB">
        <authorList>
            <consortium name="WormBaseParasite"/>
        </authorList>
    </citation>
    <scope>IDENTIFICATION</scope>
</reference>
<dbReference type="SUPFAM" id="SSF52413">
    <property type="entry name" value="UDP-glucose/GDP-mannose dehydrogenase C-terminal domain"/>
    <property type="match status" value="1"/>
</dbReference>